<dbReference type="EMBL" id="LDZY01000007">
    <property type="protein sequence ID" value="KLU65822.1"/>
    <property type="molecule type" value="Genomic_DNA"/>
</dbReference>
<reference evidence="1 2" key="1">
    <citation type="submission" date="2015-06" db="EMBL/GenBank/DDBJ databases">
        <title>Draft genome of the moderately acidophilic sulfate reducer Candidatus Desulfosporosinus acididurans strain M1.</title>
        <authorList>
            <person name="Poehlein A."/>
            <person name="Petzsch P."/>
            <person name="Johnson B.D."/>
            <person name="Schloemann M."/>
            <person name="Daniel R."/>
            <person name="Muehling M."/>
        </authorList>
    </citation>
    <scope>NUCLEOTIDE SEQUENCE [LARGE SCALE GENOMIC DNA]</scope>
    <source>
        <strain evidence="1 2">M1</strain>
    </source>
</reference>
<dbReference type="AlphaFoldDB" id="A0A0J1FR91"/>
<gene>
    <name evidence="1" type="ORF">DEAC_c24520</name>
</gene>
<dbReference type="PATRIC" id="fig|476652.3.peg.2559"/>
<name>A0A0J1FR91_9FIRM</name>
<sequence length="123" mass="14580">MRKLRNSSNRNGRSFYIEEKGYADHNLVKTEHDVLVKTLTQLQAERSDWMSKVNKRDTRLARTLELEAVLEAQGDKLTEFNDDLYRKLVEKIVVKERTKLIFQFKNGLAFEETYTLKRGHDIF</sequence>
<comment type="caution">
    <text evidence="1">The sequence shown here is derived from an EMBL/GenBank/DDBJ whole genome shotgun (WGS) entry which is preliminary data.</text>
</comment>
<accession>A0A0J1FR91</accession>
<proteinExistence type="predicted"/>
<evidence type="ECO:0000313" key="2">
    <source>
        <dbReference type="Proteomes" id="UP000036356"/>
    </source>
</evidence>
<evidence type="ECO:0008006" key="3">
    <source>
        <dbReference type="Google" id="ProtNLM"/>
    </source>
</evidence>
<protein>
    <recommendedName>
        <fullName evidence="3">Recombinase</fullName>
    </recommendedName>
</protein>
<organism evidence="1 2">
    <name type="scientific">Desulfosporosinus acididurans</name>
    <dbReference type="NCBI Taxonomy" id="476652"/>
    <lineage>
        <taxon>Bacteria</taxon>
        <taxon>Bacillati</taxon>
        <taxon>Bacillota</taxon>
        <taxon>Clostridia</taxon>
        <taxon>Eubacteriales</taxon>
        <taxon>Desulfitobacteriaceae</taxon>
        <taxon>Desulfosporosinus</taxon>
    </lineage>
</organism>
<keyword evidence="2" id="KW-1185">Reference proteome</keyword>
<evidence type="ECO:0000313" key="1">
    <source>
        <dbReference type="EMBL" id="KLU65822.1"/>
    </source>
</evidence>
<dbReference type="Proteomes" id="UP000036356">
    <property type="component" value="Unassembled WGS sequence"/>
</dbReference>